<proteinExistence type="inferred from homology"/>
<evidence type="ECO:0000256" key="13">
    <source>
        <dbReference type="ARBA" id="ARBA00023239"/>
    </source>
</evidence>
<comment type="similarity">
    <text evidence="6">In the C-terminal section; belongs to the GTP cyclohydrolase II family.</text>
</comment>
<feature type="binding site" evidence="14">
    <location>
        <position position="164"/>
    </location>
    <ligand>
        <name>Mg(2+)</name>
        <dbReference type="ChEBI" id="CHEBI:18420"/>
        <label>2</label>
    </ligand>
</feature>
<evidence type="ECO:0000256" key="9">
    <source>
        <dbReference type="ARBA" id="ARBA00022619"/>
    </source>
</evidence>
<evidence type="ECO:0000256" key="1">
    <source>
        <dbReference type="ARBA" id="ARBA00000141"/>
    </source>
</evidence>
<dbReference type="Pfam" id="PF00925">
    <property type="entry name" value="GTP_cyclohydro2"/>
    <property type="match status" value="1"/>
</dbReference>
<evidence type="ECO:0000256" key="8">
    <source>
        <dbReference type="ARBA" id="ARBA00018836"/>
    </source>
</evidence>
<comment type="function">
    <text evidence="3 14">Catalyzes the conversion of D-ribulose 5-phosphate to formate and 3,4-dihydroxy-2-butanone 4-phosphate.</text>
</comment>
<evidence type="ECO:0000256" key="5">
    <source>
        <dbReference type="ARBA" id="ARBA00005520"/>
    </source>
</evidence>
<dbReference type="Pfam" id="PF00926">
    <property type="entry name" value="DHBP_synthase"/>
    <property type="match status" value="1"/>
</dbReference>
<evidence type="ECO:0000256" key="10">
    <source>
        <dbReference type="ARBA" id="ARBA00022723"/>
    </source>
</evidence>
<evidence type="ECO:0000313" key="18">
    <source>
        <dbReference type="Proteomes" id="UP001549110"/>
    </source>
</evidence>
<evidence type="ECO:0000256" key="2">
    <source>
        <dbReference type="ARBA" id="ARBA00001936"/>
    </source>
</evidence>
<keyword evidence="11 14" id="KW-0460">Magnesium</keyword>
<comment type="caution">
    <text evidence="17">The sequence shown here is derived from an EMBL/GenBank/DDBJ whole genome shotgun (WGS) entry which is preliminary data.</text>
</comment>
<comment type="similarity">
    <text evidence="5">In the N-terminal section; belongs to the DHBP synthase family.</text>
</comment>
<reference evidence="17 18" key="1">
    <citation type="submission" date="2024-06" db="EMBL/GenBank/DDBJ databases">
        <title>Genomic Encyclopedia of Type Strains, Phase IV (KMG-IV): sequencing the most valuable type-strain genomes for metagenomic binning, comparative biology and taxonomic classification.</title>
        <authorList>
            <person name="Goeker M."/>
        </authorList>
    </citation>
    <scope>NUCLEOTIDE SEQUENCE [LARGE SCALE GENOMIC DNA]</scope>
    <source>
        <strain evidence="17 18">DSM 17809</strain>
    </source>
</reference>
<gene>
    <name evidence="14" type="primary">ribB</name>
    <name evidence="17" type="ORF">ABID41_001239</name>
</gene>
<comment type="catalytic activity">
    <reaction evidence="1 14">
        <text>D-ribulose 5-phosphate = (2S)-2-hydroxy-3-oxobutyl phosphate + formate + H(+)</text>
        <dbReference type="Rhea" id="RHEA:18457"/>
        <dbReference type="ChEBI" id="CHEBI:15378"/>
        <dbReference type="ChEBI" id="CHEBI:15740"/>
        <dbReference type="ChEBI" id="CHEBI:58121"/>
        <dbReference type="ChEBI" id="CHEBI:58830"/>
        <dbReference type="EC" id="4.1.99.12"/>
    </reaction>
</comment>
<keyword evidence="13 14" id="KW-0456">Lyase</keyword>
<keyword evidence="9 14" id="KW-0686">Riboflavin biosynthesis</keyword>
<feature type="region of interest" description="Disordered" evidence="15">
    <location>
        <begin position="1"/>
        <end position="22"/>
    </location>
</feature>
<feature type="binding site" evidence="14">
    <location>
        <position position="53"/>
    </location>
    <ligand>
        <name>D-ribulose 5-phosphate</name>
        <dbReference type="ChEBI" id="CHEBI:58121"/>
    </ligand>
</feature>
<dbReference type="Gene3D" id="3.40.50.10990">
    <property type="entry name" value="GTP cyclohydrolase II"/>
    <property type="match status" value="1"/>
</dbReference>
<keyword evidence="10 14" id="KW-0479">Metal-binding</keyword>
<keyword evidence="18" id="KW-1185">Reference proteome</keyword>
<comment type="pathway">
    <text evidence="4 14">Cofactor biosynthesis; riboflavin biosynthesis; 2-hydroxy-3-oxobutyl phosphate from D-ribulose 5-phosphate: step 1/1.</text>
</comment>
<feature type="binding site" evidence="14">
    <location>
        <position position="49"/>
    </location>
    <ligand>
        <name>Mg(2+)</name>
        <dbReference type="ChEBI" id="CHEBI:18420"/>
        <label>1</label>
    </ligand>
</feature>
<comment type="cofactor">
    <cofactor evidence="2">
        <name>Mn(2+)</name>
        <dbReference type="ChEBI" id="CHEBI:29035"/>
    </cofactor>
</comment>
<dbReference type="InterPro" id="IPR036144">
    <property type="entry name" value="RibA-like_sf"/>
</dbReference>
<evidence type="ECO:0000256" key="11">
    <source>
        <dbReference type="ARBA" id="ARBA00022842"/>
    </source>
</evidence>
<dbReference type="RefSeq" id="WP_331932793.1">
    <property type="nucleotide sequence ID" value="NZ_JBEPLU010000001.1"/>
</dbReference>
<dbReference type="GO" id="GO:0003935">
    <property type="term" value="F:GTP cyclohydrolase II activity"/>
    <property type="evidence" value="ECO:0007669"/>
    <property type="project" value="UniProtKB-EC"/>
</dbReference>
<dbReference type="InterPro" id="IPR000422">
    <property type="entry name" value="DHBP_synthase_RibB"/>
</dbReference>
<dbReference type="PANTHER" id="PTHR21327">
    <property type="entry name" value="GTP CYCLOHYDROLASE II-RELATED"/>
    <property type="match status" value="1"/>
</dbReference>
<keyword evidence="17" id="KW-0378">Hydrolase</keyword>
<evidence type="ECO:0000256" key="4">
    <source>
        <dbReference type="ARBA" id="ARBA00004904"/>
    </source>
</evidence>
<dbReference type="PIRSF" id="PIRSF001259">
    <property type="entry name" value="RibA"/>
    <property type="match status" value="1"/>
</dbReference>
<dbReference type="Proteomes" id="UP001549110">
    <property type="component" value="Unassembled WGS sequence"/>
</dbReference>
<comment type="subunit">
    <text evidence="14">Homodimer.</text>
</comment>
<dbReference type="Gene3D" id="3.90.870.10">
    <property type="entry name" value="DHBP synthase"/>
    <property type="match status" value="1"/>
</dbReference>
<sequence length="384" mass="41505">MTRPHLVNPANGSSDAEAPHESAISPIEDIIEDARNGRPYILVDAEDRENEGDVIIPAQFATPEQINFMAKHARGLICLSITGERARALRLPPMAVDNQSGHGTAFTVSIEAREGVTTGISAHDRAHTIAVAVDPTKGADDIVSPGHVFPLVAKDGGVLVRAGHTEAAVDISRMAGLNPAGVICEIMKDDGSMARLPDLISFAQLHGLKIGTIADLIAYRRRTERQVERVLETPFDSAYGGRFRMIIYRNILDKTEHVVLTKGKIDPDKATLVRMHRVDIAADMLGHAETRRDYVPKALEAISAYEGAGVAVFIRDSNPAWLSERYGAETGADHGANVLRDYGVGAQILLDLGVRDMELLSNSQTVLPGSGGYGLRIVGRRQFD</sequence>
<accession>A0ABV2EGH4</accession>
<feature type="binding site" evidence="14">
    <location>
        <position position="49"/>
    </location>
    <ligand>
        <name>Mg(2+)</name>
        <dbReference type="ChEBI" id="CHEBI:18420"/>
        <label>2</label>
    </ligand>
</feature>
<feature type="site" description="Essential for catalytic activity" evidence="14">
    <location>
        <position position="147"/>
    </location>
</feature>
<dbReference type="InterPro" id="IPR032677">
    <property type="entry name" value="GTP_cyclohydro_II"/>
</dbReference>
<evidence type="ECO:0000256" key="6">
    <source>
        <dbReference type="ARBA" id="ARBA00008976"/>
    </source>
</evidence>
<dbReference type="SUPFAM" id="SSF55821">
    <property type="entry name" value="YrdC/RibB"/>
    <property type="match status" value="1"/>
</dbReference>
<evidence type="ECO:0000313" key="17">
    <source>
        <dbReference type="EMBL" id="MET3526144.1"/>
    </source>
</evidence>
<comment type="similarity">
    <text evidence="14">Belongs to the DHBP synthase family.</text>
</comment>
<evidence type="ECO:0000256" key="15">
    <source>
        <dbReference type="SAM" id="MobiDB-lite"/>
    </source>
</evidence>
<evidence type="ECO:0000256" key="3">
    <source>
        <dbReference type="ARBA" id="ARBA00002284"/>
    </source>
</evidence>
<feature type="site" description="Essential for catalytic activity" evidence="14">
    <location>
        <position position="185"/>
    </location>
</feature>
<dbReference type="HAMAP" id="MF_00180">
    <property type="entry name" value="RibB"/>
    <property type="match status" value="1"/>
</dbReference>
<dbReference type="PANTHER" id="PTHR21327:SF34">
    <property type="entry name" value="3,4-DIHYDROXY-2-BUTANONE 4-PHOSPHATE SYNTHASE"/>
    <property type="match status" value="1"/>
</dbReference>
<feature type="binding site" evidence="14">
    <location>
        <begin position="48"/>
        <end position="49"/>
    </location>
    <ligand>
        <name>D-ribulose 5-phosphate</name>
        <dbReference type="ChEBI" id="CHEBI:58121"/>
    </ligand>
</feature>
<organism evidence="17 18">
    <name type="scientific">Phenylobacterium koreense</name>
    <dbReference type="NCBI Taxonomy" id="266125"/>
    <lineage>
        <taxon>Bacteria</taxon>
        <taxon>Pseudomonadati</taxon>
        <taxon>Pseudomonadota</taxon>
        <taxon>Alphaproteobacteria</taxon>
        <taxon>Caulobacterales</taxon>
        <taxon>Caulobacteraceae</taxon>
        <taxon>Phenylobacterium</taxon>
    </lineage>
</organism>
<comment type="cofactor">
    <cofactor evidence="14">
        <name>Mg(2+)</name>
        <dbReference type="ChEBI" id="CHEBI:18420"/>
    </cofactor>
    <cofactor evidence="14">
        <name>Mn(2+)</name>
        <dbReference type="ChEBI" id="CHEBI:29035"/>
    </cofactor>
    <text evidence="14">Binds 2 divalent metal cations per subunit. Magnesium or manganese.</text>
</comment>
<evidence type="ECO:0000256" key="7">
    <source>
        <dbReference type="ARBA" id="ARBA00012153"/>
    </source>
</evidence>
<evidence type="ECO:0000256" key="14">
    <source>
        <dbReference type="HAMAP-Rule" id="MF_00180"/>
    </source>
</evidence>
<dbReference type="EC" id="4.1.99.12" evidence="7 14"/>
<protein>
    <recommendedName>
        <fullName evidence="8 14">3,4-dihydroxy-2-butanone 4-phosphate synthase</fullName>
        <shortName evidence="14">DHBP synthase</shortName>
        <ecNumber evidence="7 14">4.1.99.12</ecNumber>
    </recommendedName>
</protein>
<feature type="binding site" evidence="14">
    <location>
        <begin position="161"/>
        <end position="165"/>
    </location>
    <ligand>
        <name>D-ribulose 5-phosphate</name>
        <dbReference type="ChEBI" id="CHEBI:58121"/>
    </ligand>
</feature>
<dbReference type="GO" id="GO:0008686">
    <property type="term" value="F:3,4-dihydroxy-2-butanone-4-phosphate synthase activity"/>
    <property type="evidence" value="ECO:0007669"/>
    <property type="project" value="UniProtKB-EC"/>
</dbReference>
<name>A0ABV2EGH4_9CAUL</name>
<evidence type="ECO:0000259" key="16">
    <source>
        <dbReference type="Pfam" id="PF00925"/>
    </source>
</evidence>
<dbReference type="InterPro" id="IPR017945">
    <property type="entry name" value="DHBP_synth_RibB-like_a/b_dom"/>
</dbReference>
<evidence type="ECO:0000256" key="12">
    <source>
        <dbReference type="ARBA" id="ARBA00023211"/>
    </source>
</evidence>
<keyword evidence="12 14" id="KW-0464">Manganese</keyword>
<dbReference type="EMBL" id="JBEPLU010000001">
    <property type="protein sequence ID" value="MET3526144.1"/>
    <property type="molecule type" value="Genomic_DNA"/>
</dbReference>
<dbReference type="SUPFAM" id="SSF142695">
    <property type="entry name" value="RibA-like"/>
    <property type="match status" value="1"/>
</dbReference>
<feature type="domain" description="GTP cyclohydrolase II" evidence="16">
    <location>
        <begin position="229"/>
        <end position="381"/>
    </location>
</feature>
<dbReference type="NCBIfam" id="TIGR00506">
    <property type="entry name" value="ribB"/>
    <property type="match status" value="1"/>
</dbReference>